<dbReference type="Gene3D" id="3.30.559.10">
    <property type="entry name" value="Chloramphenicol acetyltransferase-like domain"/>
    <property type="match status" value="1"/>
</dbReference>
<name>A0AAD7JY98_9AGAR</name>
<protein>
    <recommendedName>
        <fullName evidence="3">Condensation domain-containing protein</fullName>
    </recommendedName>
</protein>
<gene>
    <name evidence="1" type="ORF">DFH07DRAFT_1056905</name>
</gene>
<dbReference type="AlphaFoldDB" id="A0AAD7JY98"/>
<evidence type="ECO:0008006" key="3">
    <source>
        <dbReference type="Google" id="ProtNLM"/>
    </source>
</evidence>
<dbReference type="Proteomes" id="UP001215280">
    <property type="component" value="Unassembled WGS sequence"/>
</dbReference>
<comment type="caution">
    <text evidence="1">The sequence shown here is derived from an EMBL/GenBank/DDBJ whole genome shotgun (WGS) entry which is preliminary data.</text>
</comment>
<evidence type="ECO:0000313" key="1">
    <source>
        <dbReference type="EMBL" id="KAJ7774496.1"/>
    </source>
</evidence>
<sequence>MAFWTYAGPDRCIFVRALGSTELAFYYDGHIDGTADTLIQFAIRVSPDVSNCVAPENITRAWLSLKAQFPLLGATVQVHNSLPQLVVAEERLRTTIPGEIESHSISSTEQAYSEAVAVTNAERQLSDNLLARIIVLSRTDDTSNFSLMIQVAHLITDGVGNVGLMKEFLDLLSAPDRHSRPDLESRLSLAVAYESLVPTLKMSVARQRWRRAAGQIICQMQEAKRTGGHALPRSYGPIATRLPARSGFFRTHFSHPDSSHLLQNCREYGITVGNALPVLAQVGLARVLCRRYVRGEISPEEWEFRKKQPYHNAGPMNVRPFLDKAWFQRGGHSNVSVNVGFFYFTLPFTPLGPGHLAPGDAVPELSELMSKNRFLLRCNRMKKMAAQFLHHPLFFEVNASSVSRRIPLRKAAAAEWEADPDSLVVPGEVERHNVSAIEQANYGTVMSHGWSTFGNDKGFPRKYPIHSAEPTLVLEKYQSFLHCRTGELYLGAGTYADQLHFSVFFDSNVYSADVIEEWLGEIQQAMHLYLSDAQAVVSKM</sequence>
<proteinExistence type="predicted"/>
<dbReference type="InterPro" id="IPR023213">
    <property type="entry name" value="CAT-like_dom_sf"/>
</dbReference>
<dbReference type="SUPFAM" id="SSF52777">
    <property type="entry name" value="CoA-dependent acyltransferases"/>
    <property type="match status" value="1"/>
</dbReference>
<organism evidence="1 2">
    <name type="scientific">Mycena maculata</name>
    <dbReference type="NCBI Taxonomy" id="230809"/>
    <lineage>
        <taxon>Eukaryota</taxon>
        <taxon>Fungi</taxon>
        <taxon>Dikarya</taxon>
        <taxon>Basidiomycota</taxon>
        <taxon>Agaricomycotina</taxon>
        <taxon>Agaricomycetes</taxon>
        <taxon>Agaricomycetidae</taxon>
        <taxon>Agaricales</taxon>
        <taxon>Marasmiineae</taxon>
        <taxon>Mycenaceae</taxon>
        <taxon>Mycena</taxon>
    </lineage>
</organism>
<keyword evidence="2" id="KW-1185">Reference proteome</keyword>
<dbReference type="EMBL" id="JARJLG010000015">
    <property type="protein sequence ID" value="KAJ7774496.1"/>
    <property type="molecule type" value="Genomic_DNA"/>
</dbReference>
<evidence type="ECO:0000313" key="2">
    <source>
        <dbReference type="Proteomes" id="UP001215280"/>
    </source>
</evidence>
<accession>A0AAD7JY98</accession>
<reference evidence="1" key="1">
    <citation type="submission" date="2023-03" db="EMBL/GenBank/DDBJ databases">
        <title>Massive genome expansion in bonnet fungi (Mycena s.s.) driven by repeated elements and novel gene families across ecological guilds.</title>
        <authorList>
            <consortium name="Lawrence Berkeley National Laboratory"/>
            <person name="Harder C.B."/>
            <person name="Miyauchi S."/>
            <person name="Viragh M."/>
            <person name="Kuo A."/>
            <person name="Thoen E."/>
            <person name="Andreopoulos B."/>
            <person name="Lu D."/>
            <person name="Skrede I."/>
            <person name="Drula E."/>
            <person name="Henrissat B."/>
            <person name="Morin E."/>
            <person name="Kohler A."/>
            <person name="Barry K."/>
            <person name="LaButti K."/>
            <person name="Morin E."/>
            <person name="Salamov A."/>
            <person name="Lipzen A."/>
            <person name="Mereny Z."/>
            <person name="Hegedus B."/>
            <person name="Baldrian P."/>
            <person name="Stursova M."/>
            <person name="Weitz H."/>
            <person name="Taylor A."/>
            <person name="Grigoriev I.V."/>
            <person name="Nagy L.G."/>
            <person name="Martin F."/>
            <person name="Kauserud H."/>
        </authorList>
    </citation>
    <scope>NUCLEOTIDE SEQUENCE</scope>
    <source>
        <strain evidence="1">CBHHK188m</strain>
    </source>
</reference>